<dbReference type="AlphaFoldDB" id="A0A0Q9Y433"/>
<dbReference type="NCBIfam" id="TIGR00302">
    <property type="entry name" value="phosphoribosylformylglycinamidine synthase subunit PurS"/>
    <property type="match status" value="1"/>
</dbReference>
<comment type="subunit">
    <text evidence="6">Part of the FGAM synthase complex composed of 1 PurL, 1 PurQ and 2 PurS subunits.</text>
</comment>
<reference evidence="7 8" key="1">
    <citation type="submission" date="2015-06" db="EMBL/GenBank/DDBJ databases">
        <title>Genome sequencing project of Bacillus galactosidilyticus PL133.</title>
        <authorList>
            <person name="Gaiero J."/>
            <person name="Nicol R."/>
            <person name="Habash M."/>
        </authorList>
    </citation>
    <scope>NUCLEOTIDE SEQUENCE [LARGE SCALE GENOMIC DNA]</scope>
    <source>
        <strain evidence="7 8">PL133</strain>
    </source>
</reference>
<proteinExistence type="inferred from homology"/>
<keyword evidence="2 6" id="KW-0436">Ligase</keyword>
<evidence type="ECO:0000256" key="4">
    <source>
        <dbReference type="ARBA" id="ARBA00022755"/>
    </source>
</evidence>
<dbReference type="GO" id="GO:0006189">
    <property type="term" value="P:'de novo' IMP biosynthetic process"/>
    <property type="evidence" value="ECO:0007669"/>
    <property type="project" value="UniProtKB-UniRule"/>
</dbReference>
<protein>
    <recommendedName>
        <fullName evidence="6">Phosphoribosylformylglycinamidine synthase subunit PurS</fullName>
        <shortName evidence="6">FGAM synthase</shortName>
        <ecNumber evidence="6">6.3.5.3</ecNumber>
    </recommendedName>
    <alternativeName>
        <fullName evidence="6">Formylglycinamide ribonucleotide amidotransferase subunit III</fullName>
        <shortName evidence="6">FGAR amidotransferase III</shortName>
        <shortName evidence="6">FGAR-AT III</shortName>
    </alternativeName>
    <alternativeName>
        <fullName evidence="6">Phosphoribosylformylglycinamidine synthase subunit III</fullName>
    </alternativeName>
</protein>
<evidence type="ECO:0000256" key="1">
    <source>
        <dbReference type="ARBA" id="ARBA00022490"/>
    </source>
</evidence>
<dbReference type="GO" id="GO:0004642">
    <property type="term" value="F:phosphoribosylformylglycinamidine synthase activity"/>
    <property type="evidence" value="ECO:0007669"/>
    <property type="project" value="UniProtKB-UniRule"/>
</dbReference>
<dbReference type="HAMAP" id="MF_01926">
    <property type="entry name" value="PurS"/>
    <property type="match status" value="1"/>
</dbReference>
<dbReference type="EC" id="6.3.5.3" evidence="6"/>
<dbReference type="NCBIfam" id="NF004630">
    <property type="entry name" value="PRK05974.1"/>
    <property type="match status" value="1"/>
</dbReference>
<dbReference type="Proteomes" id="UP000053881">
    <property type="component" value="Unassembled WGS sequence"/>
</dbReference>
<keyword evidence="4 6" id="KW-0658">Purine biosynthesis</keyword>
<gene>
    <name evidence="6" type="primary">purS</name>
    <name evidence="7" type="ORF">ACA29_15785</name>
</gene>
<organism evidence="7 8">
    <name type="scientific">Lederbergia galactosidilytica</name>
    <dbReference type="NCBI Taxonomy" id="217031"/>
    <lineage>
        <taxon>Bacteria</taxon>
        <taxon>Bacillati</taxon>
        <taxon>Bacillota</taxon>
        <taxon>Bacilli</taxon>
        <taxon>Bacillales</taxon>
        <taxon>Bacillaceae</taxon>
        <taxon>Lederbergia</taxon>
    </lineage>
</organism>
<evidence type="ECO:0000313" key="7">
    <source>
        <dbReference type="EMBL" id="KRG11630.1"/>
    </source>
</evidence>
<dbReference type="PANTHER" id="PTHR34696">
    <property type="entry name" value="PHOSPHORIBOSYLFORMYLGLYCINAMIDINE SYNTHASE SUBUNIT PURS"/>
    <property type="match status" value="1"/>
</dbReference>
<keyword evidence="5 6" id="KW-0067">ATP-binding</keyword>
<keyword evidence="3 6" id="KW-0547">Nucleotide-binding</keyword>
<dbReference type="UniPathway" id="UPA00074">
    <property type="reaction ID" value="UER00128"/>
</dbReference>
<dbReference type="EMBL" id="LGPB01000117">
    <property type="protein sequence ID" value="KRG11630.1"/>
    <property type="molecule type" value="Genomic_DNA"/>
</dbReference>
<dbReference type="InterPro" id="IPR003850">
    <property type="entry name" value="PurS"/>
</dbReference>
<dbReference type="SUPFAM" id="SSF82697">
    <property type="entry name" value="PurS-like"/>
    <property type="match status" value="1"/>
</dbReference>
<evidence type="ECO:0000313" key="8">
    <source>
        <dbReference type="Proteomes" id="UP000053881"/>
    </source>
</evidence>
<dbReference type="Pfam" id="PF02700">
    <property type="entry name" value="PurS"/>
    <property type="match status" value="1"/>
</dbReference>
<comment type="catalytic activity">
    <reaction evidence="6">
        <text>N(2)-formyl-N(1)-(5-phospho-beta-D-ribosyl)glycinamide + L-glutamine + ATP + H2O = 2-formamido-N(1)-(5-O-phospho-beta-D-ribosyl)acetamidine + L-glutamate + ADP + phosphate + H(+)</text>
        <dbReference type="Rhea" id="RHEA:17129"/>
        <dbReference type="ChEBI" id="CHEBI:15377"/>
        <dbReference type="ChEBI" id="CHEBI:15378"/>
        <dbReference type="ChEBI" id="CHEBI:29985"/>
        <dbReference type="ChEBI" id="CHEBI:30616"/>
        <dbReference type="ChEBI" id="CHEBI:43474"/>
        <dbReference type="ChEBI" id="CHEBI:58359"/>
        <dbReference type="ChEBI" id="CHEBI:147286"/>
        <dbReference type="ChEBI" id="CHEBI:147287"/>
        <dbReference type="ChEBI" id="CHEBI:456216"/>
        <dbReference type="EC" id="6.3.5.3"/>
    </reaction>
</comment>
<evidence type="ECO:0000256" key="3">
    <source>
        <dbReference type="ARBA" id="ARBA00022741"/>
    </source>
</evidence>
<dbReference type="Gene3D" id="3.30.1280.10">
    <property type="entry name" value="Phosphoribosylformylglycinamidine synthase subunit PurS"/>
    <property type="match status" value="1"/>
</dbReference>
<evidence type="ECO:0000256" key="5">
    <source>
        <dbReference type="ARBA" id="ARBA00022840"/>
    </source>
</evidence>
<dbReference type="GO" id="GO:0005737">
    <property type="term" value="C:cytoplasm"/>
    <property type="evidence" value="ECO:0007669"/>
    <property type="project" value="UniProtKB-SubCell"/>
</dbReference>
<dbReference type="InterPro" id="IPR036604">
    <property type="entry name" value="PurS-like_sf"/>
</dbReference>
<dbReference type="GO" id="GO:0005524">
    <property type="term" value="F:ATP binding"/>
    <property type="evidence" value="ECO:0007669"/>
    <property type="project" value="UniProtKB-UniRule"/>
</dbReference>
<name>A0A0Q9Y433_9BACI</name>
<dbReference type="PANTHER" id="PTHR34696:SF1">
    <property type="entry name" value="PHOSPHORIBOSYLFORMYLGLYCINAMIDINE SYNTHASE SUBUNIT PURS"/>
    <property type="match status" value="1"/>
</dbReference>
<dbReference type="PATRIC" id="fig|217031.4.peg.5361"/>
<accession>A0A0Q9Y433</accession>
<comment type="pathway">
    <text evidence="6">Purine metabolism; IMP biosynthesis via de novo pathway; 5-amino-1-(5-phospho-D-ribosyl)imidazole from N(2)-formyl-N(1)-(5-phospho-D-ribosyl)glycinamide: step 1/2.</text>
</comment>
<evidence type="ECO:0000256" key="6">
    <source>
        <dbReference type="HAMAP-Rule" id="MF_01926"/>
    </source>
</evidence>
<comment type="subcellular location">
    <subcellularLocation>
        <location evidence="6">Cytoplasm</location>
    </subcellularLocation>
</comment>
<comment type="caution">
    <text evidence="7">The sequence shown here is derived from an EMBL/GenBank/DDBJ whole genome shotgun (WGS) entry which is preliminary data.</text>
</comment>
<keyword evidence="1 6" id="KW-0963">Cytoplasm</keyword>
<comment type="similarity">
    <text evidence="6">Belongs to the PurS family.</text>
</comment>
<sequence>MAYKVKVFVTLKESVIDPQGAAATKAIQKMGYSSIKEVRVGKLIELQVEEIDGDLSATIDDICKKLLVNQEVEDYSFEIEEVAAQ</sequence>
<evidence type="ECO:0000256" key="2">
    <source>
        <dbReference type="ARBA" id="ARBA00022598"/>
    </source>
</evidence>
<comment type="function">
    <text evidence="6">Part of the phosphoribosylformylglycinamidine synthase complex involved in the purines biosynthetic pathway. Catalyzes the ATP-dependent conversion of formylglycinamide ribonucleotide (FGAR) and glutamine to yield formylglycinamidine ribonucleotide (FGAM) and glutamate. The FGAM synthase complex is composed of three subunits. PurQ produces an ammonia molecule by converting glutamine to glutamate. PurL transfers the ammonia molecule to FGAR to form FGAM in an ATP-dependent manner. PurS interacts with PurQ and PurL and is thought to assist in the transfer of the ammonia molecule from PurQ to PurL.</text>
</comment>